<dbReference type="Proteomes" id="UP000321570">
    <property type="component" value="Unassembled WGS sequence"/>
</dbReference>
<dbReference type="EMBL" id="CABIJS010000521">
    <property type="protein sequence ID" value="VUZ52776.1"/>
    <property type="molecule type" value="Genomic_DNA"/>
</dbReference>
<evidence type="ECO:0000313" key="4">
    <source>
        <dbReference type="EMBL" id="VUZ52776.1"/>
    </source>
</evidence>
<sequence>LISQFTGLKQQSDPTSCLLGHQVNQISRLKKHKEDFCTLISPRTPKSSTKIKSPATFKLNQS</sequence>
<feature type="non-terminal residue" evidence="4">
    <location>
        <position position="1"/>
    </location>
</feature>
<reference evidence="4 5" key="1">
    <citation type="submission" date="2019-07" db="EMBL/GenBank/DDBJ databases">
        <authorList>
            <person name="Jastrzebski P J."/>
            <person name="Paukszto L."/>
            <person name="Jastrzebski P J."/>
        </authorList>
    </citation>
    <scope>NUCLEOTIDE SEQUENCE [LARGE SCALE GENOMIC DNA]</scope>
    <source>
        <strain evidence="4 5">WMS-il1</strain>
    </source>
</reference>
<dbReference type="EMBL" id="CABIJS010000058">
    <property type="protein sequence ID" value="VUZ41472.1"/>
    <property type="molecule type" value="Genomic_DNA"/>
</dbReference>
<proteinExistence type="predicted"/>
<evidence type="ECO:0000313" key="3">
    <source>
        <dbReference type="EMBL" id="VUZ52774.1"/>
    </source>
</evidence>
<accession>A0A564Z029</accession>
<evidence type="ECO:0000313" key="1">
    <source>
        <dbReference type="EMBL" id="VUZ41470.1"/>
    </source>
</evidence>
<keyword evidence="5" id="KW-1185">Reference proteome</keyword>
<dbReference type="EMBL" id="CABIJS010000058">
    <property type="protein sequence ID" value="VUZ41470.1"/>
    <property type="molecule type" value="Genomic_DNA"/>
</dbReference>
<gene>
    <name evidence="4" type="ORF">WMSIL1_LOCUS11221</name>
    <name evidence="3" type="ORF">WMSIL1_LOCUS11227</name>
    <name evidence="2" type="ORF">WMSIL1_LOCUS2303</name>
    <name evidence="1" type="ORF">WMSIL1_LOCUS2304</name>
</gene>
<organism evidence="4 5">
    <name type="scientific">Hymenolepis diminuta</name>
    <name type="common">Rat tapeworm</name>
    <dbReference type="NCBI Taxonomy" id="6216"/>
    <lineage>
        <taxon>Eukaryota</taxon>
        <taxon>Metazoa</taxon>
        <taxon>Spiralia</taxon>
        <taxon>Lophotrochozoa</taxon>
        <taxon>Platyhelminthes</taxon>
        <taxon>Cestoda</taxon>
        <taxon>Eucestoda</taxon>
        <taxon>Cyclophyllidea</taxon>
        <taxon>Hymenolepididae</taxon>
        <taxon>Hymenolepis</taxon>
    </lineage>
</organism>
<evidence type="ECO:0000313" key="5">
    <source>
        <dbReference type="Proteomes" id="UP000321570"/>
    </source>
</evidence>
<dbReference type="AlphaFoldDB" id="A0A564Z029"/>
<name>A0A564Z029_HYMDI</name>
<dbReference type="EMBL" id="CABIJS010000521">
    <property type="protein sequence ID" value="VUZ52774.1"/>
    <property type="molecule type" value="Genomic_DNA"/>
</dbReference>
<evidence type="ECO:0000313" key="2">
    <source>
        <dbReference type="EMBL" id="VUZ41472.1"/>
    </source>
</evidence>
<protein>
    <submittedName>
        <fullName evidence="4">Uncharacterized protein</fullName>
    </submittedName>
</protein>